<reference evidence="3" key="1">
    <citation type="journal article" date="2022" name="Int. J. Syst. Evol. Microbiol.">
        <title>Anaeromyxobacter oryzae sp. nov., Anaeromyxobacter diazotrophicus sp. nov. and Anaeromyxobacter paludicola sp. nov., isolated from paddy soils.</title>
        <authorList>
            <person name="Itoh H."/>
            <person name="Xu Z."/>
            <person name="Mise K."/>
            <person name="Masuda Y."/>
            <person name="Ushijima N."/>
            <person name="Hayakawa C."/>
            <person name="Shiratori Y."/>
            <person name="Senoo K."/>
        </authorList>
    </citation>
    <scope>NUCLEOTIDE SEQUENCE [LARGE SCALE GENOMIC DNA]</scope>
    <source>
        <strain evidence="3">Red232</strain>
    </source>
</reference>
<keyword evidence="1" id="KW-0175">Coiled coil</keyword>
<proteinExistence type="predicted"/>
<evidence type="ECO:0000256" key="1">
    <source>
        <dbReference type="SAM" id="Coils"/>
    </source>
</evidence>
<name>A0ABN6MQ07_9BACT</name>
<organism evidence="2 3">
    <name type="scientific">Anaeromyxobacter oryzae</name>
    <dbReference type="NCBI Taxonomy" id="2918170"/>
    <lineage>
        <taxon>Bacteria</taxon>
        <taxon>Pseudomonadati</taxon>
        <taxon>Myxococcota</taxon>
        <taxon>Myxococcia</taxon>
        <taxon>Myxococcales</taxon>
        <taxon>Cystobacterineae</taxon>
        <taxon>Anaeromyxobacteraceae</taxon>
        <taxon>Anaeromyxobacter</taxon>
    </lineage>
</organism>
<accession>A0ABN6MQ07</accession>
<gene>
    <name evidence="2" type="ORF">AMOR_06910</name>
</gene>
<evidence type="ECO:0000313" key="3">
    <source>
        <dbReference type="Proteomes" id="UP001162891"/>
    </source>
</evidence>
<protein>
    <submittedName>
        <fullName evidence="2">Uncharacterized protein</fullName>
    </submittedName>
</protein>
<dbReference type="Proteomes" id="UP001162891">
    <property type="component" value="Chromosome"/>
</dbReference>
<keyword evidence="3" id="KW-1185">Reference proteome</keyword>
<feature type="coiled-coil region" evidence="1">
    <location>
        <begin position="59"/>
        <end position="86"/>
    </location>
</feature>
<dbReference type="EMBL" id="AP025591">
    <property type="protein sequence ID" value="BDG01695.1"/>
    <property type="molecule type" value="Genomic_DNA"/>
</dbReference>
<dbReference type="RefSeq" id="WP_248358455.1">
    <property type="nucleotide sequence ID" value="NZ_AP025591.1"/>
</dbReference>
<evidence type="ECO:0000313" key="2">
    <source>
        <dbReference type="EMBL" id="BDG01695.1"/>
    </source>
</evidence>
<sequence>MTAKLFEAVRDRVILRSQIMKRKLDRSATRRELDDALRHLGERYRALVKAGRVELPGELERAMQKVASLEERLAEQDGEIAQLEREHPGAT</sequence>